<accession>A0A076EXP1</accession>
<dbReference type="SUPFAM" id="SSF54637">
    <property type="entry name" value="Thioesterase/thiol ester dehydrase-isomerase"/>
    <property type="match status" value="1"/>
</dbReference>
<dbReference type="EMBL" id="CP008947">
    <property type="protein sequence ID" value="AII08119.1"/>
    <property type="molecule type" value="Genomic_DNA"/>
</dbReference>
<dbReference type="Pfam" id="PF01575">
    <property type="entry name" value="MaoC_dehydratas"/>
    <property type="match status" value="1"/>
</dbReference>
<dbReference type="eggNOG" id="COG2030">
    <property type="taxonomic scope" value="Bacteria"/>
</dbReference>
<evidence type="ECO:0000313" key="3">
    <source>
        <dbReference type="EMBL" id="AII08119.1"/>
    </source>
</evidence>
<feature type="domain" description="MaoC-like" evidence="2">
    <location>
        <begin position="27"/>
        <end position="123"/>
    </location>
</feature>
<dbReference type="InterPro" id="IPR002539">
    <property type="entry name" value="MaoC-like_dom"/>
</dbReference>
<dbReference type="PANTHER" id="PTHR43664">
    <property type="entry name" value="MONOAMINE OXIDASE-RELATED"/>
    <property type="match status" value="1"/>
</dbReference>
<dbReference type="Gene3D" id="3.10.129.10">
    <property type="entry name" value="Hotdog Thioesterase"/>
    <property type="match status" value="1"/>
</dbReference>
<dbReference type="Proteomes" id="UP000028488">
    <property type="component" value="Chromosome"/>
</dbReference>
<organism evidence="3 4">
    <name type="scientific">Rhodococcus opacus</name>
    <name type="common">Nocardia opaca</name>
    <dbReference type="NCBI Taxonomy" id="37919"/>
    <lineage>
        <taxon>Bacteria</taxon>
        <taxon>Bacillati</taxon>
        <taxon>Actinomycetota</taxon>
        <taxon>Actinomycetes</taxon>
        <taxon>Mycobacteriales</taxon>
        <taxon>Nocardiaceae</taxon>
        <taxon>Rhodococcus</taxon>
    </lineage>
</organism>
<dbReference type="RefSeq" id="WP_128640966.1">
    <property type="nucleotide sequence ID" value="NZ_CP008947.1"/>
</dbReference>
<dbReference type="InterPro" id="IPR052342">
    <property type="entry name" value="MCH/BMMD"/>
</dbReference>
<proteinExistence type="inferred from homology"/>
<protein>
    <submittedName>
        <fullName evidence="3">Dehydratase</fullName>
    </submittedName>
</protein>
<evidence type="ECO:0000313" key="4">
    <source>
        <dbReference type="Proteomes" id="UP000028488"/>
    </source>
</evidence>
<dbReference type="PANTHER" id="PTHR43664:SF1">
    <property type="entry name" value="BETA-METHYLMALYL-COA DEHYDRATASE"/>
    <property type="match status" value="1"/>
</dbReference>
<evidence type="ECO:0000259" key="2">
    <source>
        <dbReference type="Pfam" id="PF01575"/>
    </source>
</evidence>
<sequence>MTTTNPVTINNRIDMPLDEIEVGTVFRSGGRTITETDVVNYCALTGNWIEIHSNVHYAAQTRFGERLVQGSLTYSIMTGLITFGPPIQANYGINNLRYLTPVHINDTIYVTAEVLAKKDKDDKYGVITLLMKALNQNGDVCQKSEWSLLMLRKREDLEALVGASLPTERAKN</sequence>
<dbReference type="AlphaFoldDB" id="A0A076EXP1"/>
<reference evidence="3 4" key="1">
    <citation type="submission" date="2014-07" db="EMBL/GenBank/DDBJ databases">
        <title>Genome Sequence of Rhodococcus opacus Strain R7, a Biodegrader of Mono- and Polycyclic Aromatic Hydrocarbons.</title>
        <authorList>
            <person name="Di Gennaro P."/>
            <person name="Zampolli J."/>
            <person name="Presti I."/>
            <person name="Cappelletti M."/>
            <person name="D'Ursi P."/>
            <person name="Orro A."/>
            <person name="Mezzelani A."/>
            <person name="Milanesi L."/>
        </authorList>
    </citation>
    <scope>NUCLEOTIDE SEQUENCE [LARGE SCALE GENOMIC DNA]</scope>
    <source>
        <strain evidence="3 4">R7</strain>
    </source>
</reference>
<comment type="similarity">
    <text evidence="1">Belongs to the enoyl-CoA hydratase/isomerase family.</text>
</comment>
<evidence type="ECO:0000256" key="1">
    <source>
        <dbReference type="ARBA" id="ARBA00005254"/>
    </source>
</evidence>
<name>A0A076EXP1_RHOOP</name>
<gene>
    <name evidence="3" type="ORF">EP51_27240</name>
</gene>
<dbReference type="InterPro" id="IPR029069">
    <property type="entry name" value="HotDog_dom_sf"/>
</dbReference>